<protein>
    <submittedName>
        <fullName evidence="2">Uncharacterized protein</fullName>
    </submittedName>
</protein>
<keyword evidence="1" id="KW-1133">Transmembrane helix</keyword>
<evidence type="ECO:0000313" key="2">
    <source>
        <dbReference type="EMBL" id="OGE29016.1"/>
    </source>
</evidence>
<accession>A0A1F5JK79</accession>
<evidence type="ECO:0000313" key="3">
    <source>
        <dbReference type="Proteomes" id="UP000177555"/>
    </source>
</evidence>
<dbReference type="Proteomes" id="UP000177555">
    <property type="component" value="Unassembled WGS sequence"/>
</dbReference>
<dbReference type="AlphaFoldDB" id="A0A1F5JK79"/>
<comment type="caution">
    <text evidence="2">The sequence shown here is derived from an EMBL/GenBank/DDBJ whole genome shotgun (WGS) entry which is preliminary data.</text>
</comment>
<feature type="transmembrane region" description="Helical" evidence="1">
    <location>
        <begin position="7"/>
        <end position="28"/>
    </location>
</feature>
<organism evidence="2 3">
    <name type="scientific">Candidatus Daviesbacteria bacterium RIFCSPHIGHO2_01_FULL_40_11</name>
    <dbReference type="NCBI Taxonomy" id="1797762"/>
    <lineage>
        <taxon>Bacteria</taxon>
        <taxon>Candidatus Daviesiibacteriota</taxon>
    </lineage>
</organism>
<dbReference type="EMBL" id="MFCP01000012">
    <property type="protein sequence ID" value="OGE29016.1"/>
    <property type="molecule type" value="Genomic_DNA"/>
</dbReference>
<keyword evidence="1" id="KW-0812">Transmembrane</keyword>
<keyword evidence="1" id="KW-0472">Membrane</keyword>
<feature type="transmembrane region" description="Helical" evidence="1">
    <location>
        <begin position="62"/>
        <end position="80"/>
    </location>
</feature>
<proteinExistence type="predicted"/>
<gene>
    <name evidence="2" type="ORF">A2867_03580</name>
</gene>
<feature type="transmembrane region" description="Helical" evidence="1">
    <location>
        <begin position="40"/>
        <end position="55"/>
    </location>
</feature>
<reference evidence="2 3" key="1">
    <citation type="journal article" date="2016" name="Nat. Commun.">
        <title>Thousands of microbial genomes shed light on interconnected biogeochemical processes in an aquifer system.</title>
        <authorList>
            <person name="Anantharaman K."/>
            <person name="Brown C.T."/>
            <person name="Hug L.A."/>
            <person name="Sharon I."/>
            <person name="Castelle C.J."/>
            <person name="Probst A.J."/>
            <person name="Thomas B.C."/>
            <person name="Singh A."/>
            <person name="Wilkins M.J."/>
            <person name="Karaoz U."/>
            <person name="Brodie E.L."/>
            <person name="Williams K.H."/>
            <person name="Hubbard S.S."/>
            <person name="Banfield J.F."/>
        </authorList>
    </citation>
    <scope>NUCLEOTIDE SEQUENCE [LARGE SCALE GENOMIC DNA]</scope>
</reference>
<sequence>MRYLISVFIMLVTNLFIFAFSLLFFLILEYGKIPNQVADIIQPVIFASVATAALIRGQYRFVIFRVSLILLVLMVILYLLDQIIFASWVGSLGVGISVILIFSYFPKLTRDGHI</sequence>
<name>A0A1F5JK79_9BACT</name>
<feature type="transmembrane region" description="Helical" evidence="1">
    <location>
        <begin position="86"/>
        <end position="105"/>
    </location>
</feature>
<evidence type="ECO:0000256" key="1">
    <source>
        <dbReference type="SAM" id="Phobius"/>
    </source>
</evidence>